<evidence type="ECO:0000256" key="1">
    <source>
        <dbReference type="ARBA" id="ARBA00011245"/>
    </source>
</evidence>
<evidence type="ECO:0000256" key="3">
    <source>
        <dbReference type="ARBA" id="ARBA00022729"/>
    </source>
</evidence>
<comment type="caution">
    <text evidence="5">The sequence shown here is derived from an EMBL/GenBank/DDBJ whole genome shotgun (WGS) entry which is preliminary data.</text>
</comment>
<dbReference type="AlphaFoldDB" id="A0A0R0DAN1"/>
<accession>A0A0R0DAN1</accession>
<keyword evidence="6" id="KW-1185">Reference proteome</keyword>
<protein>
    <recommendedName>
        <fullName evidence="7">Fatty acyl CoA synthetase</fullName>
    </recommendedName>
</protein>
<dbReference type="EMBL" id="LDJM01000029">
    <property type="protein sequence ID" value="KRG75634.1"/>
    <property type="molecule type" value="Genomic_DNA"/>
</dbReference>
<keyword evidence="4" id="KW-0653">Protein transport</keyword>
<evidence type="ECO:0000313" key="6">
    <source>
        <dbReference type="Proteomes" id="UP000050956"/>
    </source>
</evidence>
<keyword evidence="2" id="KW-0813">Transport</keyword>
<dbReference type="InterPro" id="IPR004564">
    <property type="entry name" value="OM_lipoprot_carrier_LolA-like"/>
</dbReference>
<keyword evidence="3" id="KW-0732">Signal</keyword>
<organism evidence="5 6">
    <name type="scientific">Stenotrophomonas ginsengisoli</name>
    <dbReference type="NCBI Taxonomy" id="336566"/>
    <lineage>
        <taxon>Bacteria</taxon>
        <taxon>Pseudomonadati</taxon>
        <taxon>Pseudomonadota</taxon>
        <taxon>Gammaproteobacteria</taxon>
        <taxon>Lysobacterales</taxon>
        <taxon>Lysobacteraceae</taxon>
        <taxon>Stenotrophomonas</taxon>
    </lineage>
</organism>
<dbReference type="STRING" id="336566.ABB30_11435"/>
<evidence type="ECO:0008006" key="7">
    <source>
        <dbReference type="Google" id="ProtNLM"/>
    </source>
</evidence>
<evidence type="ECO:0000256" key="2">
    <source>
        <dbReference type="ARBA" id="ARBA00022448"/>
    </source>
</evidence>
<dbReference type="Pfam" id="PF19574">
    <property type="entry name" value="LolA_3"/>
    <property type="match status" value="1"/>
</dbReference>
<dbReference type="Proteomes" id="UP000050956">
    <property type="component" value="Unassembled WGS sequence"/>
</dbReference>
<evidence type="ECO:0000256" key="4">
    <source>
        <dbReference type="ARBA" id="ARBA00022927"/>
    </source>
</evidence>
<reference evidence="5 6" key="1">
    <citation type="submission" date="2015-05" db="EMBL/GenBank/DDBJ databases">
        <title>Genome sequencing and analysis of members of genus Stenotrophomonas.</title>
        <authorList>
            <person name="Patil P.P."/>
            <person name="Midha S."/>
            <person name="Patil P.B."/>
        </authorList>
    </citation>
    <scope>NUCLEOTIDE SEQUENCE [LARGE SCALE GENOMIC DNA]</scope>
    <source>
        <strain evidence="5 6">DSM 24757</strain>
    </source>
</reference>
<gene>
    <name evidence="5" type="ORF">ABB30_11435</name>
</gene>
<dbReference type="SUPFAM" id="SSF89392">
    <property type="entry name" value="Prokaryotic lipoproteins and lipoprotein localization factors"/>
    <property type="match status" value="1"/>
</dbReference>
<evidence type="ECO:0000313" key="5">
    <source>
        <dbReference type="EMBL" id="KRG75634.1"/>
    </source>
</evidence>
<comment type="subunit">
    <text evidence="1">Monomer.</text>
</comment>
<dbReference type="GO" id="GO:0015031">
    <property type="term" value="P:protein transport"/>
    <property type="evidence" value="ECO:0007669"/>
    <property type="project" value="UniProtKB-KW"/>
</dbReference>
<sequence length="205" mass="21616">MISGLLGTDTARAAAPSPARLVARLAQPVPSQTPFVEVRQSPMLKQALQVSGTYRRPDTATLVRQVQQPYQETSTIAAGQVRVQRAGRSERVFAISRAPELASLQDSFAALLAGDLATLEKAFTLRSLGNDGQWQLQLTPRAPAVAARLRQLVLHGSGGDLRCIETQPVQGQVQRTLVGGTAQAALAEGVVDGQALQALCQGAAS</sequence>
<dbReference type="PATRIC" id="fig|336566.3.peg.1710"/>
<dbReference type="InterPro" id="IPR029046">
    <property type="entry name" value="LolA/LolB/LppX"/>
</dbReference>
<name>A0A0R0DAN1_9GAMM</name>
<dbReference type="Gene3D" id="2.50.20.10">
    <property type="entry name" value="Lipoprotein localisation LolA/LolB/LppX"/>
    <property type="match status" value="1"/>
</dbReference>
<proteinExistence type="predicted"/>